<protein>
    <submittedName>
        <fullName evidence="1">Uncharacterized protein</fullName>
    </submittedName>
</protein>
<dbReference type="GO" id="GO:0005891">
    <property type="term" value="C:voltage-gated calcium channel complex"/>
    <property type="evidence" value="ECO:0007669"/>
    <property type="project" value="TreeGrafter"/>
</dbReference>
<dbReference type="PANTHER" id="PTHR10166">
    <property type="entry name" value="VOLTAGE-DEPENDENT CALCIUM CHANNEL SUBUNIT ALPHA-2/DELTA-RELATED"/>
    <property type="match status" value="1"/>
</dbReference>
<dbReference type="Proteomes" id="UP001209878">
    <property type="component" value="Unassembled WGS sequence"/>
</dbReference>
<dbReference type="AlphaFoldDB" id="A0AAD9NMU8"/>
<evidence type="ECO:0000313" key="1">
    <source>
        <dbReference type="EMBL" id="KAK2176137.1"/>
    </source>
</evidence>
<keyword evidence="2" id="KW-1185">Reference proteome</keyword>
<dbReference type="InterPro" id="IPR029151">
    <property type="entry name" value="Sensor-like_sf"/>
</dbReference>
<dbReference type="InterPro" id="IPR051173">
    <property type="entry name" value="Ca_channel_alpha-2/delta"/>
</dbReference>
<accession>A0AAD9NMU8</accession>
<dbReference type="GO" id="GO:0005245">
    <property type="term" value="F:voltage-gated calcium channel activity"/>
    <property type="evidence" value="ECO:0007669"/>
    <property type="project" value="TreeGrafter"/>
</dbReference>
<dbReference type="EMBL" id="JAODUO010000681">
    <property type="protein sequence ID" value="KAK2176137.1"/>
    <property type="molecule type" value="Genomic_DNA"/>
</dbReference>
<name>A0AAD9NMU8_RIDPI</name>
<dbReference type="PANTHER" id="PTHR10166:SF66">
    <property type="entry name" value="VWFA AND CACHE DOMAIN-CONTAINING PROTEIN CG16868"/>
    <property type="match status" value="1"/>
</dbReference>
<gene>
    <name evidence="1" type="ORF">NP493_681g01032</name>
</gene>
<proteinExistence type="predicted"/>
<reference evidence="1" key="1">
    <citation type="journal article" date="2023" name="Mol. Biol. Evol.">
        <title>Third-Generation Sequencing Reveals the Adaptive Role of the Epigenome in Three Deep-Sea Polychaetes.</title>
        <authorList>
            <person name="Perez M."/>
            <person name="Aroh O."/>
            <person name="Sun Y."/>
            <person name="Lan Y."/>
            <person name="Juniper S.K."/>
            <person name="Young C.R."/>
            <person name="Angers B."/>
            <person name="Qian P.Y."/>
        </authorList>
    </citation>
    <scope>NUCLEOTIDE SEQUENCE</scope>
    <source>
        <strain evidence="1">R07B-5</strain>
    </source>
</reference>
<dbReference type="SUPFAM" id="SSF103190">
    <property type="entry name" value="Sensory domain-like"/>
    <property type="match status" value="1"/>
</dbReference>
<organism evidence="1 2">
    <name type="scientific">Ridgeia piscesae</name>
    <name type="common">Tubeworm</name>
    <dbReference type="NCBI Taxonomy" id="27915"/>
    <lineage>
        <taxon>Eukaryota</taxon>
        <taxon>Metazoa</taxon>
        <taxon>Spiralia</taxon>
        <taxon>Lophotrochozoa</taxon>
        <taxon>Annelida</taxon>
        <taxon>Polychaeta</taxon>
        <taxon>Sedentaria</taxon>
        <taxon>Canalipalpata</taxon>
        <taxon>Sabellida</taxon>
        <taxon>Siboglinidae</taxon>
        <taxon>Ridgeia</taxon>
    </lineage>
</organism>
<evidence type="ECO:0000313" key="2">
    <source>
        <dbReference type="Proteomes" id="UP001209878"/>
    </source>
</evidence>
<comment type="caution">
    <text evidence="1">The sequence shown here is derived from an EMBL/GenBank/DDBJ whole genome shotgun (WGS) entry which is preliminary data.</text>
</comment>
<dbReference type="CDD" id="cd18773">
    <property type="entry name" value="PDC1_HK_sensor"/>
    <property type="match status" value="1"/>
</dbReference>
<sequence>MFRSLRQSGGFTRVKSVRNLRHDLGTYYNLFSDRGRSDTPIVTSPFVSRTGLGLSIAVSLPVFSPPEELRGVVAIGLSMDELIANIVRQGQWHYAFVIDGRGWTLYHPLLPSRFTESDEGDRPLLDIADLETAKEAKRVIDSMKRGGSGRYHFLRELVTSGGDPRHDGVLTSMVVTTYVWRPTLDVHFTLCIVFTNDNRQTWSYTSAVSRHFVYHRLDLVHQVPLCEYDNGISTTASSVVKFTEAAFKDPYHYLNQPEGVATVARYEKYMCGANVTSRVFKKGVREMVAETEKIEDFWLEVDHPAQLPRYVGMYNGVFRQFPGNVFGKSYDHTTRPWYEKAIAHGNSIILTTPYRSAYSSQIVLSLAKTLVRTRVGKSRQGHGMAMGVMGIDLTLCHLHTLIQEMFPLCTDVQYRCFIVDSSGYLVYHEHFISRDEDVEYVHIAHKEADVAHDLVRAGRLTRHGCVSLLDKRLYYTWKLSGAVHNLAGTPPYQLTPVWGSNVFVGVVANDARRTTVCSSCTRQASVRRQTTVRCKNPHPFGKKPEENCPRGLLKKGTFTSCTARTDTAGELS</sequence>
<dbReference type="Gene3D" id="3.30.450.20">
    <property type="entry name" value="PAS domain"/>
    <property type="match status" value="1"/>
</dbReference>